<sequence length="60" mass="6247">MADFKKGDRVSFKPGPKAKDNVTATVSAIEGAFLVTKGDDGKERRIRPGACTAAPAKQAA</sequence>
<evidence type="ECO:0000313" key="2">
    <source>
        <dbReference type="EMBL" id="QCO03418.1"/>
    </source>
</evidence>
<organism evidence="2 3">
    <name type="scientific">Azospirillum brasilense</name>
    <dbReference type="NCBI Taxonomy" id="192"/>
    <lineage>
        <taxon>Bacteria</taxon>
        <taxon>Pseudomonadati</taxon>
        <taxon>Pseudomonadota</taxon>
        <taxon>Alphaproteobacteria</taxon>
        <taxon>Rhodospirillales</taxon>
        <taxon>Azospirillaceae</taxon>
        <taxon>Azospirillum</taxon>
    </lineage>
</organism>
<evidence type="ECO:0008006" key="4">
    <source>
        <dbReference type="Google" id="ProtNLM"/>
    </source>
</evidence>
<name>A0A4D8Q0T4_AZOBR</name>
<dbReference type="AlphaFoldDB" id="A0A4D8Q0T4"/>
<evidence type="ECO:0000313" key="3">
    <source>
        <dbReference type="Proteomes" id="UP000298596"/>
    </source>
</evidence>
<reference evidence="2 3" key="1">
    <citation type="submission" date="2018-09" db="EMBL/GenBank/DDBJ databases">
        <title>Whole genome based analysis of evolution and adaptive divergence in Indian and Brazilian strains of Azospirillum brasilense.</title>
        <authorList>
            <person name="Singh C."/>
            <person name="Tripathi A.K."/>
        </authorList>
    </citation>
    <scope>NUCLEOTIDE SEQUENCE [LARGE SCALE GENOMIC DNA]</scope>
    <source>
        <strain evidence="2 3">MTCC4036</strain>
        <plasmid evidence="2 3">p1</plasmid>
    </source>
</reference>
<keyword evidence="2" id="KW-0614">Plasmid</keyword>
<dbReference type="EMBL" id="CP032331">
    <property type="protein sequence ID" value="QCO03418.1"/>
    <property type="molecule type" value="Genomic_DNA"/>
</dbReference>
<geneLocation type="plasmid" evidence="2">
    <name>p1</name>
</geneLocation>
<accession>A0A4D8Q0T4</accession>
<gene>
    <name evidence="2" type="ORF">D3867_15190</name>
</gene>
<feature type="region of interest" description="Disordered" evidence="1">
    <location>
        <begin position="38"/>
        <end position="60"/>
    </location>
</feature>
<protein>
    <recommendedName>
        <fullName evidence="4">Hypervirulence associated protein TUDOR domain-containing protein</fullName>
    </recommendedName>
</protein>
<evidence type="ECO:0000256" key="1">
    <source>
        <dbReference type="SAM" id="MobiDB-lite"/>
    </source>
</evidence>
<proteinExistence type="predicted"/>
<dbReference type="Proteomes" id="UP000298596">
    <property type="component" value="Plasmid p1"/>
</dbReference>